<comment type="caution">
    <text evidence="2">The sequence shown here is derived from an EMBL/GenBank/DDBJ whole genome shotgun (WGS) entry which is preliminary data.</text>
</comment>
<gene>
    <name evidence="2" type="ORF">ALP84_03813</name>
</gene>
<name>A0A3M4VS55_PSECI</name>
<dbReference type="AlphaFoldDB" id="A0A3M4VS55"/>
<protein>
    <recommendedName>
        <fullName evidence="4">Insecticidal toxin complex protein</fullName>
    </recommendedName>
</protein>
<proteinExistence type="predicted"/>
<evidence type="ECO:0000256" key="1">
    <source>
        <dbReference type="ARBA" id="ARBA00023026"/>
    </source>
</evidence>
<sequence>MKKAVGYPAGSTDMTDQPFSLLRNLAKAEASPPERTDGKVAFVSALQEMGITSVFDIVRRSKPAFVRELARLSDANGELAYENARCYATQIVRLYRNQLVSSGRTQSITRRTGVRSLVDIGPSFPNLFKENWDLFCKVGAIEAKDSPAAYLTSLYRFAREELEGSTPETNRISLEDRRPDLKDLLIDQQSTFTPVPTLQIVNQVLSKAIDTYVDTVEADKDKTIYQLVAEKKHPFLFPYNFHHQQIMLGLGGKKPRLGELSYRISLEVPATSAGTSAYGALQHNSSVAQVMMSGFSPEQQALVLAPALPLEPPPAETADDARDDQEDLLTITRFFKASYGVSYIQGAANALDSLKVFIEKTGLNSDAVEAVLAVHNHAPYESPNVLPAGHSAIEPQASAVKYGACYVNGPSDQAPLGLSRDDKGNARLINTSVDRFDRLQRMIRLQRWMDIPFAKLDTLIMAVIRSEGEANTGQVLTLNTLRTLGTYRYLSKHYSIEPEEFAGLFHQLSAYASNRHLPMYDQAFNYPVVFDTPLVLDGKDVWLTSGDSLSNKTLAQICMALGLEYTRESLWPILVDTRNAYADADKPFKRTLSMLSSMYRQTRIASMLDIPAPSSRALVDLLGGESYRNQIVKGVLKAPETLSDDTTPDILDILMQLEWAVSWLNETGRDVWTLRRQLGIDPSESTLPQSLLDQLDQLGKDASATALAEEQLAPLNLPIKDDGGTAIDWWGTVLSPLVESHGLVKALPLVLDDNASAAIDKLLVVQIEPLKLGADAKEAARTSLGEFVFKGYVVQHRLVEGLLQSNAGLPLDRCETVMRWAGTSADAFLGKVLDASAPASFSLPLAASSQEVIDSLMTLLRYAEVNQELGLSAQALRTFLVHPQWLHASFAAPLPLSLASFHVLDRYRNWRDSSGHPEAALLSYFVLANTDATASQWAARLASLMDWSSTEIGAASELLANRIGKSMHQIDWLRRMHGICTLTGLGTAQLLAATALTSDSTTDEWKKVGDAVMGASR</sequence>
<reference evidence="2 3" key="1">
    <citation type="submission" date="2018-08" db="EMBL/GenBank/DDBJ databases">
        <title>Recombination of ecologically and evolutionarily significant loci maintains genetic cohesion in the Pseudomonas syringae species complex.</title>
        <authorList>
            <person name="Dillon M."/>
            <person name="Thakur S."/>
            <person name="Almeida R.N.D."/>
            <person name="Weir B.S."/>
            <person name="Guttman D.S."/>
        </authorList>
    </citation>
    <scope>NUCLEOTIDE SEQUENCE [LARGE SCALE GENOMIC DNA]</scope>
    <source>
        <strain evidence="2 3">ICMP 6917</strain>
    </source>
</reference>
<keyword evidence="1" id="KW-0843">Virulence</keyword>
<evidence type="ECO:0000313" key="2">
    <source>
        <dbReference type="EMBL" id="RMR54437.1"/>
    </source>
</evidence>
<evidence type="ECO:0008006" key="4">
    <source>
        <dbReference type="Google" id="ProtNLM"/>
    </source>
</evidence>
<dbReference type="InterPro" id="IPR018003">
    <property type="entry name" value="Insecticidal_toxin/plasmid_vir"/>
</dbReference>
<evidence type="ECO:0000313" key="3">
    <source>
        <dbReference type="Proteomes" id="UP000278332"/>
    </source>
</evidence>
<dbReference type="Proteomes" id="UP000278332">
    <property type="component" value="Unassembled WGS sequence"/>
</dbReference>
<dbReference type="EMBL" id="RBRY01000118">
    <property type="protein sequence ID" value="RMR54437.1"/>
    <property type="molecule type" value="Genomic_DNA"/>
</dbReference>
<organism evidence="2 3">
    <name type="scientific">Pseudomonas cichorii</name>
    <dbReference type="NCBI Taxonomy" id="36746"/>
    <lineage>
        <taxon>Bacteria</taxon>
        <taxon>Pseudomonadati</taxon>
        <taxon>Pseudomonadota</taxon>
        <taxon>Gammaproteobacteria</taxon>
        <taxon>Pseudomonadales</taxon>
        <taxon>Pseudomonadaceae</taxon>
        <taxon>Pseudomonas</taxon>
    </lineage>
</organism>
<dbReference type="Pfam" id="PF03538">
    <property type="entry name" value="VRP1"/>
    <property type="match status" value="1"/>
</dbReference>
<accession>A0A3M4VS55</accession>